<evidence type="ECO:0000313" key="12">
    <source>
        <dbReference type="Proteomes" id="UP000232875"/>
    </source>
</evidence>
<dbReference type="PANTHER" id="PTHR45624:SF52">
    <property type="entry name" value="MITOCHONDRIAL CARRIER"/>
    <property type="match status" value="1"/>
</dbReference>
<dbReference type="AlphaFoldDB" id="A0A2N1JGY1"/>
<feature type="region of interest" description="Disordered" evidence="9">
    <location>
        <begin position="530"/>
        <end position="553"/>
    </location>
</feature>
<evidence type="ECO:0000256" key="9">
    <source>
        <dbReference type="SAM" id="MobiDB-lite"/>
    </source>
</evidence>
<feature type="transmembrane region" description="Helical" evidence="10">
    <location>
        <begin position="338"/>
        <end position="362"/>
    </location>
</feature>
<dbReference type="OrthoDB" id="3364892at2759"/>
<dbReference type="Proteomes" id="UP000232875">
    <property type="component" value="Unassembled WGS sequence"/>
</dbReference>
<organism evidence="11 12">
    <name type="scientific">Malassezia vespertilionis</name>
    <dbReference type="NCBI Taxonomy" id="2020962"/>
    <lineage>
        <taxon>Eukaryota</taxon>
        <taxon>Fungi</taxon>
        <taxon>Dikarya</taxon>
        <taxon>Basidiomycota</taxon>
        <taxon>Ustilaginomycotina</taxon>
        <taxon>Malasseziomycetes</taxon>
        <taxon>Malasseziales</taxon>
        <taxon>Malasseziaceae</taxon>
        <taxon>Malassezia</taxon>
    </lineage>
</organism>
<dbReference type="GO" id="GO:0031966">
    <property type="term" value="C:mitochondrial membrane"/>
    <property type="evidence" value="ECO:0007669"/>
    <property type="project" value="UniProtKB-SubCell"/>
</dbReference>
<dbReference type="PANTHER" id="PTHR45624">
    <property type="entry name" value="MITOCHONDRIAL BASIC AMINO ACIDS TRANSPORTER-RELATED"/>
    <property type="match status" value="1"/>
</dbReference>
<keyword evidence="12" id="KW-1185">Reference proteome</keyword>
<comment type="similarity">
    <text evidence="2">Belongs to the mitochondrial carrier (TC 2.A.29) family.</text>
</comment>
<evidence type="ECO:0000256" key="2">
    <source>
        <dbReference type="ARBA" id="ARBA00006375"/>
    </source>
</evidence>
<protein>
    <submittedName>
        <fullName evidence="11">Uncharacterized protein</fullName>
    </submittedName>
</protein>
<dbReference type="EMBL" id="KZ454987">
    <property type="protein sequence ID" value="PKI85804.1"/>
    <property type="molecule type" value="Genomic_DNA"/>
</dbReference>
<evidence type="ECO:0000256" key="4">
    <source>
        <dbReference type="ARBA" id="ARBA00022692"/>
    </source>
</evidence>
<dbReference type="SUPFAM" id="SSF103506">
    <property type="entry name" value="Mitochondrial carrier"/>
    <property type="match status" value="1"/>
</dbReference>
<accession>A0A2N1JGY1</accession>
<evidence type="ECO:0000313" key="11">
    <source>
        <dbReference type="EMBL" id="PKI85804.1"/>
    </source>
</evidence>
<keyword evidence="3" id="KW-0813">Transport</keyword>
<keyword evidence="6 10" id="KW-1133">Transmembrane helix</keyword>
<dbReference type="STRING" id="2020962.A0A2N1JGY1"/>
<evidence type="ECO:0000256" key="7">
    <source>
        <dbReference type="ARBA" id="ARBA00023128"/>
    </source>
</evidence>
<sequence>MPTQEDEALRHVLFILPADNFNDLGIIDNDGHQLGTLRAPSAVRRESVVGAFVRTVISSLSFMFQRPIRLFRPTQFSSLTLMEFMAQREGKKLGIPYLRRLIRQEKPAMLLSLIVPPMLANMAIGLTLFQTYTLTEDFLFKRHSGDDAFSEPGTFTPTWVVAVAGAVAGAAQCIISAPLDNVRVVFQRLVVKDVSSAATIPIFIRRPLRTWRSILEAAILPFLPRSLHNRLARDLTRPITAQEPKAATGFRHVPNQMRMIPRRAGGIGMVLSLLRDSAGFSCFFISFEWARRIAFSASQSVDNTVYRLWKRNMDSTEELHEHHDKHRMDFSFNASRTVYGRVTAAMILVCGGAIGALLYELVSRPVEYVRMVLAHRLYMPQRGRVHNVRLKTVHAAPLRQATSLYNIRPVRTVGLVPRISNVHALRFVRTQRRRLSRAHVLHIPRRKPRRSLPLPLQQPPGNFARMSRKFQAMQARFRVWLHMFSQSTFAKLLQYAQITKPRNAPNFTISLMVDTYLVRPFTHPELCRSTAPRPWGAGPPAQKPHRKSLLDSMQPKPGTLGSKFAGSKPSKHWWSRIRVPIGYMVNRLTSPYGIAFLAFAWMGGDLN</sequence>
<evidence type="ECO:0000256" key="10">
    <source>
        <dbReference type="SAM" id="Phobius"/>
    </source>
</evidence>
<dbReference type="Gene3D" id="1.50.40.10">
    <property type="entry name" value="Mitochondrial carrier domain"/>
    <property type="match status" value="1"/>
</dbReference>
<name>A0A2N1JGY1_9BASI</name>
<evidence type="ECO:0000256" key="5">
    <source>
        <dbReference type="ARBA" id="ARBA00022737"/>
    </source>
</evidence>
<comment type="subcellular location">
    <subcellularLocation>
        <location evidence="1">Mitochondrion membrane</location>
        <topology evidence="1">Multi-pass membrane protein</topology>
    </subcellularLocation>
</comment>
<gene>
    <name evidence="11" type="ORF">MVES_000636</name>
</gene>
<dbReference type="GO" id="GO:1990575">
    <property type="term" value="P:mitochondrial L-ornithine transmembrane transport"/>
    <property type="evidence" value="ECO:0007669"/>
    <property type="project" value="TreeGrafter"/>
</dbReference>
<dbReference type="InterPro" id="IPR050567">
    <property type="entry name" value="Mitochondrial_Carrier"/>
</dbReference>
<keyword evidence="8 10" id="KW-0472">Membrane</keyword>
<proteinExistence type="inferred from homology"/>
<dbReference type="InterPro" id="IPR023395">
    <property type="entry name" value="MCP_dom_sf"/>
</dbReference>
<feature type="transmembrane region" description="Helical" evidence="10">
    <location>
        <begin position="108"/>
        <end position="129"/>
    </location>
</feature>
<keyword evidence="5" id="KW-0677">Repeat</keyword>
<keyword evidence="7" id="KW-0496">Mitochondrion</keyword>
<evidence type="ECO:0000256" key="8">
    <source>
        <dbReference type="ARBA" id="ARBA00023136"/>
    </source>
</evidence>
<dbReference type="GO" id="GO:0000064">
    <property type="term" value="F:L-ornithine transmembrane transporter activity"/>
    <property type="evidence" value="ECO:0007669"/>
    <property type="project" value="TreeGrafter"/>
</dbReference>
<evidence type="ECO:0000256" key="3">
    <source>
        <dbReference type="ARBA" id="ARBA00022448"/>
    </source>
</evidence>
<reference evidence="11 12" key="1">
    <citation type="submission" date="2017-10" db="EMBL/GenBank/DDBJ databases">
        <title>A novel species of cold-tolerant Malassezia isolated from bats.</title>
        <authorList>
            <person name="Lorch J.M."/>
            <person name="Palmer J.M."/>
            <person name="Vanderwolf K.J."/>
            <person name="Schmidt K.Z."/>
            <person name="Verant M.L."/>
            <person name="Weller T.J."/>
            <person name="Blehert D.S."/>
        </authorList>
    </citation>
    <scope>NUCLEOTIDE SEQUENCE [LARGE SCALE GENOMIC DNA]</scope>
    <source>
        <strain evidence="11 12">NWHC:44797-103</strain>
    </source>
</reference>
<evidence type="ECO:0000256" key="1">
    <source>
        <dbReference type="ARBA" id="ARBA00004225"/>
    </source>
</evidence>
<keyword evidence="4 10" id="KW-0812">Transmembrane</keyword>
<feature type="transmembrane region" description="Helical" evidence="10">
    <location>
        <begin position="159"/>
        <end position="179"/>
    </location>
</feature>
<evidence type="ECO:0000256" key="6">
    <source>
        <dbReference type="ARBA" id="ARBA00022989"/>
    </source>
</evidence>